<evidence type="ECO:0000313" key="7">
    <source>
        <dbReference type="Proteomes" id="UP001273935"/>
    </source>
</evidence>
<feature type="transmembrane region" description="Helical" evidence="1">
    <location>
        <begin position="12"/>
        <end position="31"/>
    </location>
</feature>
<protein>
    <submittedName>
        <fullName evidence="4">DoxX family protein</fullName>
    </submittedName>
    <submittedName>
        <fullName evidence="3">DoxX-like family protein</fullName>
    </submittedName>
</protein>
<name>A0A1I0TT83_9GAMM</name>
<keyword evidence="1" id="KW-0472">Membrane</keyword>
<dbReference type="Proteomes" id="UP001273935">
    <property type="component" value="Unassembled WGS sequence"/>
</dbReference>
<evidence type="ECO:0000313" key="5">
    <source>
        <dbReference type="Proteomes" id="UP000461288"/>
    </source>
</evidence>
<feature type="transmembrane region" description="Helical" evidence="1">
    <location>
        <begin position="51"/>
        <end position="70"/>
    </location>
</feature>
<dbReference type="Proteomes" id="UP000515591">
    <property type="component" value="Chromosome"/>
</dbReference>
<reference evidence="3 7" key="3">
    <citation type="submission" date="2023-10" db="EMBL/GenBank/DDBJ databases">
        <title>Pseudomonas otitidis isolated from a paediatric patient with cystic fibrosis in Chile.</title>
        <authorList>
            <person name="Amsteins-Romero L."/>
            <person name="Opazo-Capurro A."/>
            <person name="Matus-Kohler M."/>
            <person name="Gonzalez-Rocha G."/>
        </authorList>
    </citation>
    <scope>NUCLEOTIDE SEQUENCE [LARGE SCALE GENOMIC DNA]</scope>
    <source>
        <strain evidence="3 7">P-714</strain>
    </source>
</reference>
<organism evidence="4 5">
    <name type="scientific">Metapseudomonas otitidis</name>
    <dbReference type="NCBI Taxonomy" id="319939"/>
    <lineage>
        <taxon>Bacteria</taxon>
        <taxon>Pseudomonadati</taxon>
        <taxon>Pseudomonadota</taxon>
        <taxon>Gammaproteobacteria</taxon>
        <taxon>Pseudomonadales</taxon>
        <taxon>Pseudomonadaceae</taxon>
        <taxon>Metapseudomonas</taxon>
    </lineage>
</organism>
<keyword evidence="1" id="KW-1133">Transmembrane helix</keyword>
<sequence>MASADPRLYASLARWGLALLFLYHGIVPKLLWLSPGELEMIRAHGFEQARLLAALAGVAEVVLALALLVVRRRRWPLALSALALVGLLVDVAVVAPGFLVQAFNPVSTNLTALFLCAIGWLAERPENPQSVASSR</sequence>
<dbReference type="AlphaFoldDB" id="A0A1I0TT83"/>
<dbReference type="EMBL" id="JAWJUL010000025">
    <property type="protein sequence ID" value="MDV3439506.1"/>
    <property type="molecule type" value="Genomic_DNA"/>
</dbReference>
<dbReference type="Proteomes" id="UP000461288">
    <property type="component" value="Unassembled WGS sequence"/>
</dbReference>
<dbReference type="InterPro" id="IPR025695">
    <property type="entry name" value="DoxX-like"/>
</dbReference>
<accession>A0A1I0TT83</accession>
<dbReference type="RefSeq" id="WP_074969311.1">
    <property type="nucleotide sequence ID" value="NZ_AP022213.1"/>
</dbReference>
<evidence type="ECO:0000256" key="1">
    <source>
        <dbReference type="SAM" id="Phobius"/>
    </source>
</evidence>
<gene>
    <name evidence="4" type="ORF">GO594_27570</name>
    <name evidence="3" type="ORF">R0G64_08725</name>
    <name evidence="2" type="ORF">WP8S17C03_20470</name>
</gene>
<evidence type="ECO:0000313" key="2">
    <source>
        <dbReference type="EMBL" id="BBT15998.1"/>
    </source>
</evidence>
<dbReference type="EMBL" id="AP022213">
    <property type="protein sequence ID" value="BBT15998.1"/>
    <property type="molecule type" value="Genomic_DNA"/>
</dbReference>
<feature type="transmembrane region" description="Helical" evidence="1">
    <location>
        <begin position="77"/>
        <end position="100"/>
    </location>
</feature>
<evidence type="ECO:0000313" key="6">
    <source>
        <dbReference type="Proteomes" id="UP000515591"/>
    </source>
</evidence>
<evidence type="ECO:0000313" key="3">
    <source>
        <dbReference type="EMBL" id="MDV3439506.1"/>
    </source>
</evidence>
<dbReference type="STRING" id="319939.SAMN05216263_10632"/>
<reference evidence="4 5" key="2">
    <citation type="submission" date="2019-12" db="EMBL/GenBank/DDBJ databases">
        <title>Draft genome sequence of Pseudomonas otitidis recovered from a chicken carcass.</title>
        <authorList>
            <person name="Vieira T.R."/>
            <person name="Oliviera E.F.C."/>
            <person name="Silva N.M.V."/>
            <person name="Sambrano G.E."/>
            <person name="Cibulski S.P."/>
            <person name="Cardoso M.R.I."/>
        </authorList>
    </citation>
    <scope>NUCLEOTIDE SEQUENCE [LARGE SCALE GENOMIC DNA]</scope>
    <source>
        <strain evidence="4 5">25_K</strain>
    </source>
</reference>
<proteinExistence type="predicted"/>
<dbReference type="Pfam" id="PF13781">
    <property type="entry name" value="DoxX_3"/>
    <property type="match status" value="1"/>
</dbReference>
<reference evidence="2 6" key="1">
    <citation type="submission" date="2019-12" db="EMBL/GenBank/DDBJ databases">
        <title>complete genome sequences of Pseudomonas otitidis str. WP8-S17-CRE-03 isolated from wastewater treatment plant effluent.</title>
        <authorList>
            <person name="Sekizuka T."/>
            <person name="Itokawa K."/>
            <person name="Yatsu K."/>
            <person name="Inamine Y."/>
            <person name="Kuroda M."/>
        </authorList>
    </citation>
    <scope>NUCLEOTIDE SEQUENCE [LARGE SCALE GENOMIC DNA]</scope>
    <source>
        <strain evidence="2 6">WP8-S17-CRE-03</strain>
    </source>
</reference>
<dbReference type="EMBL" id="WTFN01000117">
    <property type="protein sequence ID" value="MWK59763.1"/>
    <property type="molecule type" value="Genomic_DNA"/>
</dbReference>
<keyword evidence="1" id="KW-0812">Transmembrane</keyword>
<evidence type="ECO:0000313" key="4">
    <source>
        <dbReference type="EMBL" id="MWK59763.1"/>
    </source>
</evidence>
<keyword evidence="7" id="KW-1185">Reference proteome</keyword>